<dbReference type="EMBL" id="JBHRSF010000005">
    <property type="protein sequence ID" value="MFC2993978.1"/>
    <property type="molecule type" value="Genomic_DNA"/>
</dbReference>
<dbReference type="EMBL" id="PYIX02000002">
    <property type="protein sequence ID" value="RFC85306.1"/>
    <property type="molecule type" value="Genomic_DNA"/>
</dbReference>
<dbReference type="Gene3D" id="2.60.40.2020">
    <property type="match status" value="1"/>
</dbReference>
<reference evidence="6 7" key="2">
    <citation type="submission" date="2018-08" db="EMBL/GenBank/DDBJ databases">
        <title>The draft genome of Acinetobacter sichuanensis strain WCHAc060041.</title>
        <authorList>
            <person name="Qin J."/>
            <person name="Feng Y."/>
            <person name="Zong Z."/>
        </authorList>
    </citation>
    <scope>NUCLEOTIDE SEQUENCE [LARGE SCALE GENOMIC DNA]</scope>
    <source>
        <strain evidence="6 7">WCHAc060041</strain>
    </source>
</reference>
<keyword evidence="3" id="KW-0732">Signal</keyword>
<evidence type="ECO:0000313" key="8">
    <source>
        <dbReference type="Proteomes" id="UP001595455"/>
    </source>
</evidence>
<sequence length="135" mass="15126">MKGFFAVAVLFMGCALTACQSTSPTVDGKTHQYTVKQSCPTLMEMNTGETLVFSAPENPSTGYQWKLVQPLKNFKIEETFLQNDVEEGTVGAGGTKVFRFTALKAGQDYIELIHVRPWESSQQPNQQWQCRIRIS</sequence>
<protein>
    <submittedName>
        <fullName evidence="6">Peptidase</fullName>
    </submittedName>
    <submittedName>
        <fullName evidence="5">Protease inhibitor I42 family protein</fullName>
    </submittedName>
</protein>
<comment type="caution">
    <text evidence="6">The sequence shown here is derived from an EMBL/GenBank/DDBJ whole genome shotgun (WGS) entry which is preliminary data.</text>
</comment>
<dbReference type="InterPro" id="IPR052781">
    <property type="entry name" value="Cys_protease_inhibitor_I42"/>
</dbReference>
<evidence type="ECO:0000313" key="5">
    <source>
        <dbReference type="EMBL" id="MFC2993978.1"/>
    </source>
</evidence>
<keyword evidence="1 5" id="KW-0646">Protease inhibitor</keyword>
<dbReference type="OrthoDB" id="670336at2"/>
<feature type="chain" id="PRO_5016745510" evidence="3">
    <location>
        <begin position="21"/>
        <end position="135"/>
    </location>
</feature>
<evidence type="ECO:0000256" key="1">
    <source>
        <dbReference type="ARBA" id="ARBA00022690"/>
    </source>
</evidence>
<evidence type="ECO:0000256" key="2">
    <source>
        <dbReference type="ARBA" id="ARBA00022704"/>
    </source>
</evidence>
<dbReference type="InterPro" id="IPR018990">
    <property type="entry name" value="Prot_inh_I42_chagasin"/>
</dbReference>
<dbReference type="Proteomes" id="UP001595455">
    <property type="component" value="Unassembled WGS sequence"/>
</dbReference>
<reference evidence="5" key="1">
    <citation type="journal article" date="2014" name="Int. J. Syst. Evol. Microbiol.">
        <title>Complete genome of a new Firmicutes species belonging to the dominant human colonic microbiota ('Ruminococcus bicirculans') reveals two chromosomes and a selective capacity to utilize plant glucans.</title>
        <authorList>
            <consortium name="NISC Comparative Sequencing Program"/>
            <person name="Wegmann U."/>
            <person name="Louis P."/>
            <person name="Goesmann A."/>
            <person name="Henrissat B."/>
            <person name="Duncan S.H."/>
            <person name="Flint H.J."/>
        </authorList>
    </citation>
    <scope>NUCLEOTIDE SEQUENCE</scope>
    <source>
        <strain evidence="5">KCTC 62575</strain>
    </source>
</reference>
<evidence type="ECO:0000313" key="6">
    <source>
        <dbReference type="EMBL" id="RFC85306.1"/>
    </source>
</evidence>
<gene>
    <name evidence="5" type="ORF">ACFODO_01575</name>
    <name evidence="6" type="ORF">C9E89_002695</name>
</gene>
<dbReference type="PROSITE" id="PS51257">
    <property type="entry name" value="PROKAR_LIPOPROTEIN"/>
    <property type="match status" value="1"/>
</dbReference>
<feature type="domain" description="Proteinase inhibitor I42 chagasin" evidence="4">
    <location>
        <begin position="45"/>
        <end position="132"/>
    </location>
</feature>
<reference evidence="5" key="4">
    <citation type="submission" date="2024-09" db="EMBL/GenBank/DDBJ databases">
        <authorList>
            <person name="Sun Q."/>
            <person name="Mori K."/>
        </authorList>
    </citation>
    <scope>NUCLEOTIDE SEQUENCE</scope>
    <source>
        <strain evidence="5">KCTC 62575</strain>
    </source>
</reference>
<keyword evidence="2" id="KW-0789">Thiol protease inhibitor</keyword>
<keyword evidence="8" id="KW-1185">Reference proteome</keyword>
<accession>A0A371YV08</accession>
<proteinExistence type="predicted"/>
<dbReference type="RefSeq" id="WP_107006901.1">
    <property type="nucleotide sequence ID" value="NZ_JAVIDQ010000003.1"/>
</dbReference>
<dbReference type="SUPFAM" id="SSF141066">
    <property type="entry name" value="ICP-like"/>
    <property type="match status" value="1"/>
</dbReference>
<dbReference type="PANTHER" id="PTHR36530:SF1">
    <property type="entry name" value="AMOEBIASIN-1"/>
    <property type="match status" value="1"/>
</dbReference>
<reference evidence="8" key="3">
    <citation type="journal article" date="2019" name="Int. J. Syst. Evol. Microbiol.">
        <title>The Global Catalogue of Microorganisms (GCM) 10K type strain sequencing project: providing services to taxonomists for standard genome sequencing and annotation.</title>
        <authorList>
            <consortium name="The Broad Institute Genomics Platform"/>
            <consortium name="The Broad Institute Genome Sequencing Center for Infectious Disease"/>
            <person name="Wu L."/>
            <person name="Ma J."/>
        </authorList>
    </citation>
    <scope>NUCLEOTIDE SEQUENCE [LARGE SCALE GENOMIC DNA]</scope>
    <source>
        <strain evidence="8">KCTC 62575</strain>
    </source>
</reference>
<name>A0A371YV08_9GAMM</name>
<dbReference type="Proteomes" id="UP000240957">
    <property type="component" value="Unassembled WGS sequence"/>
</dbReference>
<dbReference type="AlphaFoldDB" id="A0A371YV08"/>
<organism evidence="6 7">
    <name type="scientific">Acinetobacter sichuanensis</name>
    <dbReference type="NCBI Taxonomy" id="2136183"/>
    <lineage>
        <taxon>Bacteria</taxon>
        <taxon>Pseudomonadati</taxon>
        <taxon>Pseudomonadota</taxon>
        <taxon>Gammaproteobacteria</taxon>
        <taxon>Moraxellales</taxon>
        <taxon>Moraxellaceae</taxon>
        <taxon>Acinetobacter</taxon>
    </lineage>
</organism>
<dbReference type="PANTHER" id="PTHR36530">
    <property type="entry name" value="INHIBITOR OF CYSTEINE PEPTIDASE"/>
    <property type="match status" value="1"/>
</dbReference>
<evidence type="ECO:0000259" key="4">
    <source>
        <dbReference type="Pfam" id="PF09394"/>
    </source>
</evidence>
<evidence type="ECO:0000313" key="7">
    <source>
        <dbReference type="Proteomes" id="UP000240957"/>
    </source>
</evidence>
<evidence type="ECO:0000256" key="3">
    <source>
        <dbReference type="SAM" id="SignalP"/>
    </source>
</evidence>
<dbReference type="GO" id="GO:0004869">
    <property type="term" value="F:cysteine-type endopeptidase inhibitor activity"/>
    <property type="evidence" value="ECO:0007669"/>
    <property type="project" value="UniProtKB-KW"/>
</dbReference>
<feature type="signal peptide" evidence="3">
    <location>
        <begin position="1"/>
        <end position="20"/>
    </location>
</feature>
<dbReference type="InterPro" id="IPR036331">
    <property type="entry name" value="Chagasin-like_sf"/>
</dbReference>
<dbReference type="Pfam" id="PF09394">
    <property type="entry name" value="Inhibitor_I42"/>
    <property type="match status" value="1"/>
</dbReference>